<dbReference type="Proteomes" id="UP001595776">
    <property type="component" value="Unassembled WGS sequence"/>
</dbReference>
<keyword evidence="2" id="KW-1185">Reference proteome</keyword>
<dbReference type="NCBIfam" id="TIGR03087">
    <property type="entry name" value="stp1"/>
    <property type="match status" value="1"/>
</dbReference>
<name>A0ABV8UEW2_9PROT</name>
<dbReference type="CDD" id="cd03801">
    <property type="entry name" value="GT4_PimA-like"/>
    <property type="match status" value="1"/>
</dbReference>
<organism evidence="1 2">
    <name type="scientific">Kordiimonas lipolytica</name>
    <dbReference type="NCBI Taxonomy" id="1662421"/>
    <lineage>
        <taxon>Bacteria</taxon>
        <taxon>Pseudomonadati</taxon>
        <taxon>Pseudomonadota</taxon>
        <taxon>Alphaproteobacteria</taxon>
        <taxon>Kordiimonadales</taxon>
        <taxon>Kordiimonadaceae</taxon>
        <taxon>Kordiimonas</taxon>
    </lineage>
</organism>
<dbReference type="RefSeq" id="WP_068145056.1">
    <property type="nucleotide sequence ID" value="NZ_JBHSCR010000035.1"/>
</dbReference>
<accession>A0ABV8UEW2</accession>
<sequence>MARILFLAHRIPYPPNKGDKIRSWHFLEHLLEKHEVHLAFYVDQPRDLVHIDFLHTKVKSLCYHYVSRLSQFAGAALGLLTARPMTLAAYPKRKLKAYVDDLFARDEIDLVFLFSGAVAPLIADKPERVPVIADLVDVDSDKWAAYAAQHSFPMSWVYAREARLLFRFEASVAEAASATTFVSEAEAALFRSKLPTTSRARVCHINNGVDLKAFDPKRFQDTAVAPQTVIFTGAMDYQPNVEAVEWFVTNVWPSVCRSVPEARFLIAGAPVHPRVQALAENSNVSVLGFVDDMAETIAGTGIVVAPLLTARGVQNKVLEGMAMGKAVVATPAAKEGIEAEEGKHLLVADGADGLGSAIISLLCNPDDAARLGAFARVHMETHYGWSRTLAELDVLIAEVCQKDVG</sequence>
<protein>
    <submittedName>
        <fullName evidence="1">TIGR03087 family PEP-CTERM/XrtA system glycosyltransferase</fullName>
    </submittedName>
</protein>
<dbReference type="Gene3D" id="3.40.50.2000">
    <property type="entry name" value="Glycogen Phosphorylase B"/>
    <property type="match status" value="2"/>
</dbReference>
<evidence type="ECO:0000313" key="2">
    <source>
        <dbReference type="Proteomes" id="UP001595776"/>
    </source>
</evidence>
<dbReference type="EMBL" id="JBHSCR010000035">
    <property type="protein sequence ID" value="MFC4349715.1"/>
    <property type="molecule type" value="Genomic_DNA"/>
</dbReference>
<dbReference type="InterPro" id="IPR017521">
    <property type="entry name" value="Sugar_tfrase_PEP-CTERM_Stp1"/>
</dbReference>
<dbReference type="PANTHER" id="PTHR12526">
    <property type="entry name" value="GLYCOSYLTRANSFERASE"/>
    <property type="match status" value="1"/>
</dbReference>
<proteinExistence type="predicted"/>
<dbReference type="Pfam" id="PF13692">
    <property type="entry name" value="Glyco_trans_1_4"/>
    <property type="match status" value="1"/>
</dbReference>
<reference evidence="2" key="1">
    <citation type="journal article" date="2019" name="Int. J. Syst. Evol. Microbiol.">
        <title>The Global Catalogue of Microorganisms (GCM) 10K type strain sequencing project: providing services to taxonomists for standard genome sequencing and annotation.</title>
        <authorList>
            <consortium name="The Broad Institute Genomics Platform"/>
            <consortium name="The Broad Institute Genome Sequencing Center for Infectious Disease"/>
            <person name="Wu L."/>
            <person name="Ma J."/>
        </authorList>
    </citation>
    <scope>NUCLEOTIDE SEQUENCE [LARGE SCALE GENOMIC DNA]</scope>
    <source>
        <strain evidence="2">CGMCC 1.15304</strain>
    </source>
</reference>
<dbReference type="PANTHER" id="PTHR12526:SF600">
    <property type="entry name" value="GLYCOSYL TRANSFERASE GROUP 1"/>
    <property type="match status" value="1"/>
</dbReference>
<comment type="caution">
    <text evidence="1">The sequence shown here is derived from an EMBL/GenBank/DDBJ whole genome shotgun (WGS) entry which is preliminary data.</text>
</comment>
<dbReference type="SUPFAM" id="SSF53756">
    <property type="entry name" value="UDP-Glycosyltransferase/glycogen phosphorylase"/>
    <property type="match status" value="1"/>
</dbReference>
<gene>
    <name evidence="1" type="ORF">ACFO5Q_17825</name>
</gene>
<evidence type="ECO:0000313" key="1">
    <source>
        <dbReference type="EMBL" id="MFC4349715.1"/>
    </source>
</evidence>